<protein>
    <recommendedName>
        <fullName evidence="3">FAM86 N-terminal domain-containing protein</fullName>
    </recommendedName>
</protein>
<dbReference type="HOGENOM" id="CLU_030437_1_0_1"/>
<dbReference type="GO" id="GO:0008757">
    <property type="term" value="F:S-adenosylmethionine-dependent methyltransferase activity"/>
    <property type="evidence" value="ECO:0007669"/>
    <property type="project" value="UniProtKB-ARBA"/>
</dbReference>
<dbReference type="PANTHER" id="PTHR14614">
    <property type="entry name" value="HEPATOCELLULAR CARCINOMA-ASSOCIATED ANTIGEN"/>
    <property type="match status" value="1"/>
</dbReference>
<dbReference type="CDD" id="cd02440">
    <property type="entry name" value="AdoMet_MTases"/>
    <property type="match status" value="1"/>
</dbReference>
<dbReference type="OMA" id="VEYAYYK"/>
<dbReference type="EMBL" id="GL377315">
    <property type="protein sequence ID" value="EFI91761.1"/>
    <property type="molecule type" value="Genomic_DNA"/>
</dbReference>
<dbReference type="InterPro" id="IPR029063">
    <property type="entry name" value="SAM-dependent_MTases_sf"/>
</dbReference>
<evidence type="ECO:0008006" key="3">
    <source>
        <dbReference type="Google" id="ProtNLM"/>
    </source>
</evidence>
<name>D8QJR4_SCHCM</name>
<dbReference type="AlphaFoldDB" id="D8QJR4"/>
<evidence type="ECO:0000313" key="2">
    <source>
        <dbReference type="Proteomes" id="UP000007431"/>
    </source>
</evidence>
<dbReference type="Gene3D" id="3.40.50.150">
    <property type="entry name" value="Vaccinia Virus protein VP39"/>
    <property type="match status" value="1"/>
</dbReference>
<evidence type="ECO:0000313" key="1">
    <source>
        <dbReference type="EMBL" id="EFI91761.1"/>
    </source>
</evidence>
<proteinExistence type="predicted"/>
<gene>
    <name evidence="1" type="ORF">SCHCODRAFT_61887</name>
</gene>
<dbReference type="Pfam" id="PF10294">
    <property type="entry name" value="Methyltransf_16"/>
    <property type="match status" value="1"/>
</dbReference>
<organism evidence="2">
    <name type="scientific">Schizophyllum commune (strain H4-8 / FGSC 9210)</name>
    <name type="common">Split gill fungus</name>
    <dbReference type="NCBI Taxonomy" id="578458"/>
    <lineage>
        <taxon>Eukaryota</taxon>
        <taxon>Fungi</taxon>
        <taxon>Dikarya</taxon>
        <taxon>Basidiomycota</taxon>
        <taxon>Agaricomycotina</taxon>
        <taxon>Agaricomycetes</taxon>
        <taxon>Agaricomycetidae</taxon>
        <taxon>Agaricales</taxon>
        <taxon>Schizophyllaceae</taxon>
        <taxon>Schizophyllum</taxon>
    </lineage>
</organism>
<dbReference type="FunCoup" id="D8QJR4">
    <property type="interactions" value="28"/>
</dbReference>
<keyword evidence="2" id="KW-1185">Reference proteome</keyword>
<dbReference type="InterPro" id="IPR019410">
    <property type="entry name" value="Methyltransf_16"/>
</dbReference>
<reference evidence="1 2" key="1">
    <citation type="journal article" date="2010" name="Nat. Biotechnol.">
        <title>Genome sequence of the model mushroom Schizophyllum commune.</title>
        <authorList>
            <person name="Ohm R.A."/>
            <person name="de Jong J.F."/>
            <person name="Lugones L.G."/>
            <person name="Aerts A."/>
            <person name="Kothe E."/>
            <person name="Stajich J.E."/>
            <person name="de Vries R.P."/>
            <person name="Record E."/>
            <person name="Levasseur A."/>
            <person name="Baker S.E."/>
            <person name="Bartholomew K.A."/>
            <person name="Coutinho P.M."/>
            <person name="Erdmann S."/>
            <person name="Fowler T.J."/>
            <person name="Gathman A.C."/>
            <person name="Lombard V."/>
            <person name="Henrissat B."/>
            <person name="Knabe N."/>
            <person name="Kuees U."/>
            <person name="Lilly W.W."/>
            <person name="Lindquist E."/>
            <person name="Lucas S."/>
            <person name="Magnuson J.K."/>
            <person name="Piumi F."/>
            <person name="Raudaskoski M."/>
            <person name="Salamov A."/>
            <person name="Schmutz J."/>
            <person name="Schwarze F.W.M.R."/>
            <person name="vanKuyk P.A."/>
            <person name="Horton J.S."/>
            <person name="Grigoriev I.V."/>
            <person name="Woesten H.A.B."/>
        </authorList>
    </citation>
    <scope>NUCLEOTIDE SEQUENCE [LARGE SCALE GENOMIC DNA]</scope>
    <source>
        <strain evidence="2">H4-8 / FGSC 9210</strain>
    </source>
</reference>
<dbReference type="InParanoid" id="D8QJR4"/>
<dbReference type="VEuPathDB" id="FungiDB:SCHCODRAFT_02643673"/>
<dbReference type="Proteomes" id="UP000007431">
    <property type="component" value="Unassembled WGS sequence"/>
</dbReference>
<accession>D8QJR4</accession>
<sequence>MILQTQAPDRLAAPSTRLPAIARISRETPGELSNCVAYLRKIYNPQVRGSSRIRESVLDEVRVKFTADISISDDVEAADELRADAFERSYSLRWLSALVAHLSCLEEVPEKTLDDATSLIALCAGPASAGILTRDFSFPATHPKLAPSIDVRLTDIPLDNHDFHSVGAQTWGGACVLAEAIAEDPASFGFTLDAPRGLRVLELGAGTGLVGIAAGKVVQALGMNDARLVATDFYDSVLQNLASNIRSNFPADGDSGVTFECHRLDWEAFPRETVQPAPLDEPFDVVLGADIVYEAEHATWIKNCLERLLRKPTWPSEHTTPPPTFHLVIPLRPTFDNESSTIESVFPTALQASGSLAIKSKELIMCDAGSGVKGEIVRYAYYRIGWNLS</sequence>
<dbReference type="SUPFAM" id="SSF53335">
    <property type="entry name" value="S-adenosyl-L-methionine-dependent methyltransferases"/>
    <property type="match status" value="1"/>
</dbReference>
<dbReference type="eggNOG" id="KOG2793">
    <property type="taxonomic scope" value="Eukaryota"/>
</dbReference>